<accession>A0ACB9X8I0</accession>
<keyword evidence="2" id="KW-1185">Reference proteome</keyword>
<dbReference type="Proteomes" id="UP001057452">
    <property type="component" value="Chromosome 8"/>
</dbReference>
<protein>
    <submittedName>
        <fullName evidence="1">Uncharacterized protein</fullName>
    </submittedName>
</protein>
<evidence type="ECO:0000313" key="2">
    <source>
        <dbReference type="Proteomes" id="UP001057452"/>
    </source>
</evidence>
<organism evidence="1 2">
    <name type="scientific">Chaenocephalus aceratus</name>
    <name type="common">Blackfin icefish</name>
    <name type="synonym">Chaenichthys aceratus</name>
    <dbReference type="NCBI Taxonomy" id="36190"/>
    <lineage>
        <taxon>Eukaryota</taxon>
        <taxon>Metazoa</taxon>
        <taxon>Chordata</taxon>
        <taxon>Craniata</taxon>
        <taxon>Vertebrata</taxon>
        <taxon>Euteleostomi</taxon>
        <taxon>Actinopterygii</taxon>
        <taxon>Neopterygii</taxon>
        <taxon>Teleostei</taxon>
        <taxon>Neoteleostei</taxon>
        <taxon>Acanthomorphata</taxon>
        <taxon>Eupercaria</taxon>
        <taxon>Perciformes</taxon>
        <taxon>Notothenioidei</taxon>
        <taxon>Channichthyidae</taxon>
        <taxon>Chaenocephalus</taxon>
    </lineage>
</organism>
<comment type="caution">
    <text evidence="1">The sequence shown here is derived from an EMBL/GenBank/DDBJ whole genome shotgun (WGS) entry which is preliminary data.</text>
</comment>
<name>A0ACB9X8I0_CHAAC</name>
<gene>
    <name evidence="1" type="ORF">KUCAC02_008192</name>
</gene>
<proteinExistence type="predicted"/>
<dbReference type="EMBL" id="CM043792">
    <property type="protein sequence ID" value="KAI4822660.1"/>
    <property type="molecule type" value="Genomic_DNA"/>
</dbReference>
<evidence type="ECO:0000313" key="1">
    <source>
        <dbReference type="EMBL" id="KAI4822660.1"/>
    </source>
</evidence>
<sequence length="163" mass="19425">MDVKERVVRTEKVQVERDPEAEIEIENLKKTLEEEKRRRRELDQEFTTLTSRFSDMEFSSTKSSKELHYIRDESSRLQQENQRLQNEIRKIRSEIDITSKETRLITESAPRDDGKNLELRLDSLQRELAELRGITTQKDEEVEGLQKNLVAVRQRKEQREPSP</sequence>
<reference evidence="1" key="1">
    <citation type="submission" date="2022-05" db="EMBL/GenBank/DDBJ databases">
        <title>Chromosome-level genome of Chaenocephalus aceratus.</title>
        <authorList>
            <person name="Park H."/>
        </authorList>
    </citation>
    <scope>NUCLEOTIDE SEQUENCE</scope>
    <source>
        <strain evidence="1">KU_202001</strain>
    </source>
</reference>